<dbReference type="Pfam" id="PF00745">
    <property type="entry name" value="GlutR_dimer"/>
    <property type="match status" value="1"/>
</dbReference>
<dbReference type="UniPathway" id="UPA00251">
    <property type="reaction ID" value="UER00316"/>
</dbReference>
<dbReference type="CDD" id="cd05213">
    <property type="entry name" value="NAD_bind_Glutamyl_tRNA_reduct"/>
    <property type="match status" value="1"/>
</dbReference>
<evidence type="ECO:0000259" key="15">
    <source>
        <dbReference type="Pfam" id="PF00745"/>
    </source>
</evidence>
<dbReference type="SUPFAM" id="SSF69075">
    <property type="entry name" value="Glutamyl tRNA-reductase dimerization domain"/>
    <property type="match status" value="1"/>
</dbReference>
<keyword evidence="5 9" id="KW-0560">Oxidoreductase</keyword>
<evidence type="ECO:0000256" key="3">
    <source>
        <dbReference type="ARBA" id="ARBA00012970"/>
    </source>
</evidence>
<dbReference type="InterPro" id="IPR015895">
    <property type="entry name" value="4pyrrol_synth_GluRdtase_N"/>
</dbReference>
<dbReference type="PIRSF" id="PIRSF000445">
    <property type="entry name" value="4pyrrol_synth_GluRdtase"/>
    <property type="match status" value="1"/>
</dbReference>
<dbReference type="InterPro" id="IPR000343">
    <property type="entry name" value="4pyrrol_synth_GluRdtase"/>
</dbReference>
<dbReference type="InterPro" id="IPR036453">
    <property type="entry name" value="GluRdtase_dimer_dom_sf"/>
</dbReference>
<evidence type="ECO:0000256" key="4">
    <source>
        <dbReference type="ARBA" id="ARBA00022857"/>
    </source>
</evidence>
<evidence type="ECO:0000259" key="16">
    <source>
        <dbReference type="Pfam" id="PF01488"/>
    </source>
</evidence>
<gene>
    <name evidence="9 18" type="primary">hemA</name>
    <name evidence="18" type="ORF">STSP2_00886</name>
</gene>
<evidence type="ECO:0000313" key="18">
    <source>
        <dbReference type="EMBL" id="AQT67737.1"/>
    </source>
</evidence>
<dbReference type="SUPFAM" id="SSF51735">
    <property type="entry name" value="NAD(P)-binding Rossmann-fold domains"/>
    <property type="match status" value="1"/>
</dbReference>
<dbReference type="EC" id="1.2.1.70" evidence="3 9"/>
<keyword evidence="6 9" id="KW-0627">Porphyrin biosynthesis</keyword>
<reference evidence="19" key="1">
    <citation type="submission" date="2017-02" db="EMBL/GenBank/DDBJ databases">
        <title>Comparative genomics and description of representatives of a novel lineage of planctomycetes thriving in anoxic sediments.</title>
        <authorList>
            <person name="Spring S."/>
            <person name="Bunk B."/>
            <person name="Sproer C."/>
        </authorList>
    </citation>
    <scope>NUCLEOTIDE SEQUENCE [LARGE SCALE GENOMIC DNA]</scope>
    <source>
        <strain evidence="19">ST-NAGAB-D1</strain>
    </source>
</reference>
<evidence type="ECO:0000256" key="10">
    <source>
        <dbReference type="PIRSR" id="PIRSR000445-1"/>
    </source>
</evidence>
<feature type="domain" description="Tetrapyrrole biosynthesis glutamyl-tRNA reductase dimerisation" evidence="15">
    <location>
        <begin position="322"/>
        <end position="418"/>
    </location>
</feature>
<dbReference type="InterPro" id="IPR015896">
    <property type="entry name" value="4pyrrol_synth_GluRdtase_dimer"/>
</dbReference>
<dbReference type="GO" id="GO:0019353">
    <property type="term" value="P:protoporphyrinogen IX biosynthetic process from glutamate"/>
    <property type="evidence" value="ECO:0007669"/>
    <property type="project" value="TreeGrafter"/>
</dbReference>
<feature type="binding site" evidence="9 12">
    <location>
        <begin position="190"/>
        <end position="195"/>
    </location>
    <ligand>
        <name>NADP(+)</name>
        <dbReference type="ChEBI" id="CHEBI:58349"/>
    </ligand>
</feature>
<evidence type="ECO:0000256" key="11">
    <source>
        <dbReference type="PIRSR" id="PIRSR000445-2"/>
    </source>
</evidence>
<evidence type="ECO:0000256" key="12">
    <source>
        <dbReference type="PIRSR" id="PIRSR000445-3"/>
    </source>
</evidence>
<dbReference type="PROSITE" id="PS00747">
    <property type="entry name" value="GLUTR"/>
    <property type="match status" value="1"/>
</dbReference>
<evidence type="ECO:0000256" key="7">
    <source>
        <dbReference type="ARBA" id="ARBA00047464"/>
    </source>
</evidence>
<dbReference type="AlphaFoldDB" id="A0A1U9NIX6"/>
<comment type="similarity">
    <text evidence="2 9 14">Belongs to the glutamyl-tRNA reductase family.</text>
</comment>
<comment type="catalytic activity">
    <reaction evidence="7 9 14">
        <text>(S)-4-amino-5-oxopentanoate + tRNA(Glu) + NADP(+) = L-glutamyl-tRNA(Glu) + NADPH + H(+)</text>
        <dbReference type="Rhea" id="RHEA:12344"/>
        <dbReference type="Rhea" id="RHEA-COMP:9663"/>
        <dbReference type="Rhea" id="RHEA-COMP:9680"/>
        <dbReference type="ChEBI" id="CHEBI:15378"/>
        <dbReference type="ChEBI" id="CHEBI:57501"/>
        <dbReference type="ChEBI" id="CHEBI:57783"/>
        <dbReference type="ChEBI" id="CHEBI:58349"/>
        <dbReference type="ChEBI" id="CHEBI:78442"/>
        <dbReference type="ChEBI" id="CHEBI:78520"/>
        <dbReference type="EC" id="1.2.1.70"/>
    </reaction>
</comment>
<dbReference type="FunFam" id="3.30.460.30:FF:000001">
    <property type="entry name" value="Glutamyl-tRNA reductase"/>
    <property type="match status" value="1"/>
</dbReference>
<evidence type="ECO:0000256" key="5">
    <source>
        <dbReference type="ARBA" id="ARBA00023002"/>
    </source>
</evidence>
<name>A0A1U9NIX6_9BACT</name>
<proteinExistence type="inferred from homology"/>
<dbReference type="InterPro" id="IPR036291">
    <property type="entry name" value="NAD(P)-bd_dom_sf"/>
</dbReference>
<evidence type="ECO:0000259" key="17">
    <source>
        <dbReference type="Pfam" id="PF05201"/>
    </source>
</evidence>
<dbReference type="GO" id="GO:0008883">
    <property type="term" value="F:glutamyl-tRNA reductase activity"/>
    <property type="evidence" value="ECO:0007669"/>
    <property type="project" value="UniProtKB-UniRule"/>
</dbReference>
<feature type="binding site" evidence="9 11">
    <location>
        <position position="110"/>
    </location>
    <ligand>
        <name>substrate</name>
    </ligand>
</feature>
<organism evidence="18 19">
    <name type="scientific">Anaerohalosphaera lusitana</name>
    <dbReference type="NCBI Taxonomy" id="1936003"/>
    <lineage>
        <taxon>Bacteria</taxon>
        <taxon>Pseudomonadati</taxon>
        <taxon>Planctomycetota</taxon>
        <taxon>Phycisphaerae</taxon>
        <taxon>Sedimentisphaerales</taxon>
        <taxon>Anaerohalosphaeraceae</taxon>
        <taxon>Anaerohalosphaera</taxon>
    </lineage>
</organism>
<evidence type="ECO:0000256" key="1">
    <source>
        <dbReference type="ARBA" id="ARBA00005059"/>
    </source>
</evidence>
<dbReference type="HAMAP" id="MF_00087">
    <property type="entry name" value="Glu_tRNA_reductase"/>
    <property type="match status" value="1"/>
</dbReference>
<sequence>MRIIALGINHKTAPVELRERLAFDEVAALSALGALKQQNPSGEFALLCTCNRVELYAAIKKDCDLAADDLLSTLAECKGIDASAIQPAVYVLEGVKTVRHLLTVASSLDSMVIGEPQIISQVKDSYRLACRNGFTGKVLNHLFHTAFSTAKKVYSDTSITSRRVSVAGVAVELAGQLFDKVASNKVTVIGAGEMSELLVEHFKQAGCKDISVVNRSPKRGRKLARKYSIEHHGWDQLGEQIRNASILVGAAGSDEGFLFDRDSFADLLSKRRKGSLLLIDIAVPRCFDPAINDLENAYLYSIDDLAGVAQKNVKFREEEVEKAVEMICEQADDFMEWFDIRDVGPVIGKLKHRFEQIQRAEMEKFFTNCSQEHVCRQSMETTVSRVVNKLTHCVIKNIDQVAREQGAADAARLAHRMLAEAEEIAAKAGDKEDAT</sequence>
<dbReference type="Gene3D" id="3.40.50.720">
    <property type="entry name" value="NAD(P)-binding Rossmann-like Domain"/>
    <property type="match status" value="1"/>
</dbReference>
<dbReference type="GO" id="GO:0050661">
    <property type="term" value="F:NADP binding"/>
    <property type="evidence" value="ECO:0007669"/>
    <property type="project" value="InterPro"/>
</dbReference>
<dbReference type="InterPro" id="IPR006151">
    <property type="entry name" value="Shikm_DH/Glu-tRNA_Rdtase"/>
</dbReference>
<dbReference type="Proteomes" id="UP000189674">
    <property type="component" value="Chromosome"/>
</dbReference>
<dbReference type="PANTHER" id="PTHR43013:SF1">
    <property type="entry name" value="GLUTAMYL-TRNA REDUCTASE"/>
    <property type="match status" value="1"/>
</dbReference>
<feature type="binding site" evidence="9 11">
    <location>
        <position position="121"/>
    </location>
    <ligand>
        <name>substrate</name>
    </ligand>
</feature>
<comment type="domain">
    <text evidence="9">Possesses an unusual extended V-shaped dimeric structure with each monomer consisting of three distinct domains arranged along a curved 'spinal' alpha-helix. The N-terminal catalytic domain specifically recognizes the glutamate moiety of the substrate. The second domain is the NADPH-binding domain, and the third C-terminal domain is responsible for dimerization.</text>
</comment>
<dbReference type="InterPro" id="IPR018214">
    <property type="entry name" value="GluRdtase_CS"/>
</dbReference>
<dbReference type="STRING" id="1936003.STSP2_00886"/>
<feature type="domain" description="Glutamyl-tRNA reductase N-terminal" evidence="17">
    <location>
        <begin position="6"/>
        <end position="157"/>
    </location>
</feature>
<dbReference type="Pfam" id="PF05201">
    <property type="entry name" value="GlutR_N"/>
    <property type="match status" value="1"/>
</dbReference>
<dbReference type="Gene3D" id="3.30.460.30">
    <property type="entry name" value="Glutamyl-tRNA reductase, N-terminal domain"/>
    <property type="match status" value="1"/>
</dbReference>
<feature type="domain" description="Quinate/shikimate 5-dehydrogenase/glutamyl-tRNA reductase" evidence="16">
    <location>
        <begin position="172"/>
        <end position="307"/>
    </location>
</feature>
<feature type="active site" description="Nucleophile" evidence="9 10">
    <location>
        <position position="50"/>
    </location>
</feature>
<dbReference type="NCBIfam" id="TIGR01035">
    <property type="entry name" value="hemA"/>
    <property type="match status" value="1"/>
</dbReference>
<keyword evidence="4 9" id="KW-0521">NADP</keyword>
<protein>
    <recommendedName>
        <fullName evidence="8 9">Glutamyl-tRNA reductase</fullName>
        <shortName evidence="9">GluTR</shortName>
        <ecNumber evidence="3 9">1.2.1.70</ecNumber>
    </recommendedName>
</protein>
<dbReference type="PANTHER" id="PTHR43013">
    <property type="entry name" value="GLUTAMYL-TRNA REDUCTASE"/>
    <property type="match status" value="1"/>
</dbReference>
<dbReference type="KEGG" id="alus:STSP2_00886"/>
<accession>A0A1U9NIX6</accession>
<feature type="binding site" evidence="9 11">
    <location>
        <begin position="49"/>
        <end position="52"/>
    </location>
    <ligand>
        <name>substrate</name>
    </ligand>
</feature>
<comment type="miscellaneous">
    <text evidence="9">During catalysis, the active site Cys acts as a nucleophile attacking the alpha-carbonyl group of tRNA-bound glutamate with the formation of a thioester intermediate between enzyme and glutamate, and the concomitant release of tRNA(Glu). The thioester intermediate is finally reduced by direct hydride transfer from NADPH, to form the product GSA.</text>
</comment>
<keyword evidence="19" id="KW-1185">Reference proteome</keyword>
<evidence type="ECO:0000256" key="9">
    <source>
        <dbReference type="HAMAP-Rule" id="MF_00087"/>
    </source>
</evidence>
<evidence type="ECO:0000256" key="14">
    <source>
        <dbReference type="RuleBase" id="RU000584"/>
    </source>
</evidence>
<comment type="subunit">
    <text evidence="9">Homodimer.</text>
</comment>
<evidence type="ECO:0000256" key="8">
    <source>
        <dbReference type="ARBA" id="ARBA00068659"/>
    </source>
</evidence>
<dbReference type="SUPFAM" id="SSF69742">
    <property type="entry name" value="Glutamyl tRNA-reductase catalytic, N-terminal domain"/>
    <property type="match status" value="1"/>
</dbReference>
<evidence type="ECO:0000313" key="19">
    <source>
        <dbReference type="Proteomes" id="UP000189674"/>
    </source>
</evidence>
<evidence type="ECO:0000256" key="6">
    <source>
        <dbReference type="ARBA" id="ARBA00023244"/>
    </source>
</evidence>
<dbReference type="InterPro" id="IPR036343">
    <property type="entry name" value="GluRdtase_N_sf"/>
</dbReference>
<dbReference type="Pfam" id="PF01488">
    <property type="entry name" value="Shikimate_DH"/>
    <property type="match status" value="1"/>
</dbReference>
<feature type="site" description="Important for activity" evidence="9 13">
    <location>
        <position position="100"/>
    </location>
</feature>
<feature type="binding site" evidence="9 11">
    <location>
        <begin position="115"/>
        <end position="117"/>
    </location>
    <ligand>
        <name>substrate</name>
    </ligand>
</feature>
<evidence type="ECO:0000256" key="13">
    <source>
        <dbReference type="PIRSR" id="PIRSR000445-4"/>
    </source>
</evidence>
<dbReference type="FunFam" id="3.40.50.720:FF:000031">
    <property type="entry name" value="Glutamyl-tRNA reductase"/>
    <property type="match status" value="1"/>
</dbReference>
<comment type="pathway">
    <text evidence="1 9 14">Porphyrin-containing compound metabolism; protoporphyrin-IX biosynthesis; 5-aminolevulinate from L-glutamyl-tRNA(Glu): step 1/2.</text>
</comment>
<evidence type="ECO:0000256" key="2">
    <source>
        <dbReference type="ARBA" id="ARBA00005916"/>
    </source>
</evidence>
<dbReference type="EMBL" id="CP019791">
    <property type="protein sequence ID" value="AQT67737.1"/>
    <property type="molecule type" value="Genomic_DNA"/>
</dbReference>
<comment type="function">
    <text evidence="9">Catalyzes the NADPH-dependent reduction of glutamyl-tRNA(Glu) to glutamate 1-semialdehyde (GSA).</text>
</comment>